<dbReference type="EMBL" id="LODT01000029">
    <property type="protein sequence ID" value="KYQ92701.1"/>
    <property type="molecule type" value="Genomic_DNA"/>
</dbReference>
<dbReference type="InParanoid" id="A0A151ZFF3"/>
<proteinExistence type="predicted"/>
<evidence type="ECO:0000313" key="1">
    <source>
        <dbReference type="EMBL" id="KYQ92701.1"/>
    </source>
</evidence>
<keyword evidence="1" id="KW-0547">Nucleotide-binding</keyword>
<organism evidence="1 2">
    <name type="scientific">Tieghemostelium lacteum</name>
    <name type="common">Slime mold</name>
    <name type="synonym">Dictyostelium lacteum</name>
    <dbReference type="NCBI Taxonomy" id="361077"/>
    <lineage>
        <taxon>Eukaryota</taxon>
        <taxon>Amoebozoa</taxon>
        <taxon>Evosea</taxon>
        <taxon>Eumycetozoa</taxon>
        <taxon>Dictyostelia</taxon>
        <taxon>Dictyosteliales</taxon>
        <taxon>Raperosteliaceae</taxon>
        <taxon>Tieghemostelium</taxon>
    </lineage>
</organism>
<dbReference type="AlphaFoldDB" id="A0A151ZFF3"/>
<reference evidence="1 2" key="1">
    <citation type="submission" date="2015-12" db="EMBL/GenBank/DDBJ databases">
        <title>Dictyostelia acquired genes for synthesis and detection of signals that induce cell-type specialization by lateral gene transfer from prokaryotes.</title>
        <authorList>
            <person name="Gloeckner G."/>
            <person name="Schaap P."/>
        </authorList>
    </citation>
    <scope>NUCLEOTIDE SEQUENCE [LARGE SCALE GENOMIC DNA]</scope>
    <source>
        <strain evidence="1 2">TK</strain>
    </source>
</reference>
<dbReference type="GO" id="GO:0004386">
    <property type="term" value="F:helicase activity"/>
    <property type="evidence" value="ECO:0007669"/>
    <property type="project" value="UniProtKB-KW"/>
</dbReference>
<evidence type="ECO:0000313" key="2">
    <source>
        <dbReference type="Proteomes" id="UP000076078"/>
    </source>
</evidence>
<accession>A0A151ZFF3</accession>
<keyword evidence="1" id="KW-0067">ATP-binding</keyword>
<keyword evidence="1" id="KW-0347">Helicase</keyword>
<gene>
    <name evidence="1" type="ORF">DLAC_06702</name>
</gene>
<name>A0A151ZFF3_TIELA</name>
<protein>
    <submittedName>
        <fullName evidence="1">T7-like mitochondrial DNA helicase</fullName>
    </submittedName>
</protein>
<keyword evidence="1" id="KW-0378">Hydrolase</keyword>
<keyword evidence="2" id="KW-1185">Reference proteome</keyword>
<dbReference type="Proteomes" id="UP000076078">
    <property type="component" value="Unassembled WGS sequence"/>
</dbReference>
<comment type="caution">
    <text evidence="1">The sequence shown here is derived from an EMBL/GenBank/DDBJ whole genome shotgun (WGS) entry which is preliminary data.</text>
</comment>
<sequence>MNTDTQPTSFNDIDIPNKHWNNESVQKWCKVIGIPEKDIIIIRNNELDGFCLIFEHQNGNLGKVLKDLGVSLPSIARIRAKFPPIQTTKTTTTNTEKKQNKRNLDQLYATKADFDNLVNEINNLKKEMNPNKRVDFGQREHSTKSSFLSRSFANQLRF</sequence>